<reference evidence="2 3" key="1">
    <citation type="submission" date="2017-06" db="EMBL/GenBank/DDBJ databases">
        <title>Global population genomics of the pathogenic fungus Cryptococcus neoformans var. grubii.</title>
        <authorList>
            <person name="Cuomo C."/>
            <person name="Litvintseva A."/>
            <person name="Chen Y."/>
            <person name="Young S."/>
            <person name="Zeng Q."/>
            <person name="Chapman S."/>
            <person name="Gujja S."/>
            <person name="Saif S."/>
            <person name="Birren B."/>
        </authorList>
    </citation>
    <scope>NUCLEOTIDE SEQUENCE [LARGE SCALE GENOMIC DNA]</scope>
    <source>
        <strain evidence="2 3">Tu259-1</strain>
    </source>
</reference>
<organism evidence="2 3">
    <name type="scientific">Cryptococcus neoformans Tu259-1</name>
    <dbReference type="NCBI Taxonomy" id="1230072"/>
    <lineage>
        <taxon>Eukaryota</taxon>
        <taxon>Fungi</taxon>
        <taxon>Dikarya</taxon>
        <taxon>Basidiomycota</taxon>
        <taxon>Agaricomycotina</taxon>
        <taxon>Tremellomycetes</taxon>
        <taxon>Tremellales</taxon>
        <taxon>Cryptococcaceae</taxon>
        <taxon>Cryptococcus</taxon>
        <taxon>Cryptococcus neoformans species complex</taxon>
    </lineage>
</organism>
<feature type="transmembrane region" description="Helical" evidence="1">
    <location>
        <begin position="16"/>
        <end position="37"/>
    </location>
</feature>
<proteinExistence type="predicted"/>
<protein>
    <submittedName>
        <fullName evidence="2">Uncharacterized protein</fullName>
    </submittedName>
</protein>
<comment type="caution">
    <text evidence="2">The sequence shown here is derived from an EMBL/GenBank/DDBJ whole genome shotgun (WGS) entry which is preliminary data.</text>
</comment>
<name>A0A854QAJ8_CRYNE</name>
<dbReference type="AlphaFoldDB" id="A0A854QAJ8"/>
<dbReference type="EMBL" id="AMKT01000099">
    <property type="protein sequence ID" value="OXG11128.1"/>
    <property type="molecule type" value="Genomic_DNA"/>
</dbReference>
<accession>A0A854QAJ8</accession>
<gene>
    <name evidence="2" type="ORF">C361_06670</name>
</gene>
<sequence>MAAISQIFVWARKPRFFSTTLHIANLCPMGILFHRSIRLSSLYRRVRCMDA</sequence>
<evidence type="ECO:0000256" key="1">
    <source>
        <dbReference type="SAM" id="Phobius"/>
    </source>
</evidence>
<keyword evidence="1" id="KW-0812">Transmembrane</keyword>
<dbReference type="Proteomes" id="UP000199727">
    <property type="component" value="Unassembled WGS sequence"/>
</dbReference>
<evidence type="ECO:0000313" key="2">
    <source>
        <dbReference type="EMBL" id="OXG11128.1"/>
    </source>
</evidence>
<evidence type="ECO:0000313" key="3">
    <source>
        <dbReference type="Proteomes" id="UP000199727"/>
    </source>
</evidence>
<keyword evidence="1" id="KW-0472">Membrane</keyword>
<keyword evidence="1" id="KW-1133">Transmembrane helix</keyword>